<dbReference type="OrthoDB" id="2991597at2"/>
<sequence length="102" mass="11458">MPQHLYRLCCSCIGKTVRIRTRDGRVLTGRICWVTPSHVHLIPVGRPVNQENEKVTVQHALADHTLQRGTEIWFFGARIIVPLIAIMGLTIVGTTPFWGGPF</sequence>
<reference evidence="2 3" key="1">
    <citation type="journal article" date="2011" name="J. Bacteriol.">
        <title>Draft genome sequence of the thermoalkaliphilic Caldalkalibacillus thermarum strain TA2.A1.</title>
        <authorList>
            <person name="Kalamorz F."/>
            <person name="Keis S."/>
            <person name="McMillan D.G."/>
            <person name="Olsson K."/>
            <person name="Stanton J.A."/>
            <person name="Stockwell P."/>
            <person name="Black M.A."/>
            <person name="Klingeman D.M."/>
            <person name="Land M.L."/>
            <person name="Han C.S."/>
            <person name="Martin S.L."/>
            <person name="Becher S.A."/>
            <person name="Peddie C.J."/>
            <person name="Morgan H.W."/>
            <person name="Matthies D."/>
            <person name="Preiss L."/>
            <person name="Meier T."/>
            <person name="Brown S.D."/>
            <person name="Cook G.M."/>
        </authorList>
    </citation>
    <scope>NUCLEOTIDE SEQUENCE [LARGE SCALE GENOMIC DNA]</scope>
    <source>
        <strain evidence="2 3">TA2.A1</strain>
    </source>
</reference>
<name>F5L7D8_CALTT</name>
<keyword evidence="1" id="KW-0812">Transmembrane</keyword>
<accession>F5L7D8</accession>
<evidence type="ECO:0000256" key="1">
    <source>
        <dbReference type="SAM" id="Phobius"/>
    </source>
</evidence>
<evidence type="ECO:0000313" key="2">
    <source>
        <dbReference type="EMBL" id="EGL82730.1"/>
    </source>
</evidence>
<feature type="transmembrane region" description="Helical" evidence="1">
    <location>
        <begin position="72"/>
        <end position="98"/>
    </location>
</feature>
<proteinExistence type="predicted"/>
<dbReference type="EMBL" id="AFCE01000140">
    <property type="protein sequence ID" value="EGL82730.1"/>
    <property type="molecule type" value="Genomic_DNA"/>
</dbReference>
<dbReference type="CDD" id="cd00600">
    <property type="entry name" value="Sm_like"/>
    <property type="match status" value="1"/>
</dbReference>
<organism evidence="2 3">
    <name type="scientific">Caldalkalibacillus thermarum (strain TA2.A1)</name>
    <dbReference type="NCBI Taxonomy" id="986075"/>
    <lineage>
        <taxon>Bacteria</taxon>
        <taxon>Bacillati</taxon>
        <taxon>Bacillota</taxon>
        <taxon>Bacilli</taxon>
        <taxon>Bacillales</taxon>
        <taxon>Bacillaceae</taxon>
        <taxon>Caldalkalibacillus</taxon>
    </lineage>
</organism>
<evidence type="ECO:0000313" key="3">
    <source>
        <dbReference type="Proteomes" id="UP000010716"/>
    </source>
</evidence>
<dbReference type="RefSeq" id="WP_007504831.1">
    <property type="nucleotide sequence ID" value="NZ_AFCE01000140.1"/>
</dbReference>
<dbReference type="Proteomes" id="UP000010716">
    <property type="component" value="Unassembled WGS sequence"/>
</dbReference>
<keyword evidence="1" id="KW-0472">Membrane</keyword>
<keyword evidence="1" id="KW-1133">Transmembrane helix</keyword>
<comment type="caution">
    <text evidence="2">The sequence shown here is derived from an EMBL/GenBank/DDBJ whole genome shotgun (WGS) entry which is preliminary data.</text>
</comment>
<dbReference type="AlphaFoldDB" id="F5L7D8"/>
<protein>
    <submittedName>
        <fullName evidence="2">Uncharacterized protein</fullName>
    </submittedName>
</protein>
<gene>
    <name evidence="2" type="ORF">CathTA2_1738</name>
</gene>